<gene>
    <name evidence="1" type="ORF">ACFQ03_05150</name>
</gene>
<dbReference type="Proteomes" id="UP001597120">
    <property type="component" value="Unassembled WGS sequence"/>
</dbReference>
<organism evidence="1 2">
    <name type="scientific">Paenibacillus residui</name>
    <dbReference type="NCBI Taxonomy" id="629724"/>
    <lineage>
        <taxon>Bacteria</taxon>
        <taxon>Bacillati</taxon>
        <taxon>Bacillota</taxon>
        <taxon>Bacilli</taxon>
        <taxon>Bacillales</taxon>
        <taxon>Paenibacillaceae</taxon>
        <taxon>Paenibacillus</taxon>
    </lineage>
</organism>
<proteinExistence type="predicted"/>
<dbReference type="InterPro" id="IPR058600">
    <property type="entry name" value="YhjD-like"/>
</dbReference>
<evidence type="ECO:0000313" key="2">
    <source>
        <dbReference type="Proteomes" id="UP001597120"/>
    </source>
</evidence>
<dbReference type="RefSeq" id="WP_144933007.1">
    <property type="nucleotide sequence ID" value="NZ_JBHTIU010000016.1"/>
</dbReference>
<sequence length="114" mass="13540">MNPTPEQQQLIKDYIILDFVQSMLEQDENTLLELHFSELYLKPLKEIQLKIREEFVKLKARFDDGQMTMPMATNDNVPGKLTYEYYIQEEAHKVRVHEKALQDTGKKVVEELLR</sequence>
<dbReference type="Pfam" id="PF26325">
    <property type="entry name" value="YhjD"/>
    <property type="match status" value="1"/>
</dbReference>
<evidence type="ECO:0000313" key="1">
    <source>
        <dbReference type="EMBL" id="MFD0868526.1"/>
    </source>
</evidence>
<protein>
    <submittedName>
        <fullName evidence="1">Uncharacterized protein</fullName>
    </submittedName>
</protein>
<accession>A0ABW3D6C1</accession>
<dbReference type="EMBL" id="JBHTIU010000016">
    <property type="protein sequence ID" value="MFD0868526.1"/>
    <property type="molecule type" value="Genomic_DNA"/>
</dbReference>
<reference evidence="2" key="1">
    <citation type="journal article" date="2019" name="Int. J. Syst. Evol. Microbiol.">
        <title>The Global Catalogue of Microorganisms (GCM) 10K type strain sequencing project: providing services to taxonomists for standard genome sequencing and annotation.</title>
        <authorList>
            <consortium name="The Broad Institute Genomics Platform"/>
            <consortium name="The Broad Institute Genome Sequencing Center for Infectious Disease"/>
            <person name="Wu L."/>
            <person name="Ma J."/>
        </authorList>
    </citation>
    <scope>NUCLEOTIDE SEQUENCE [LARGE SCALE GENOMIC DNA]</scope>
    <source>
        <strain evidence="2">CCUG 57263</strain>
    </source>
</reference>
<keyword evidence="2" id="KW-1185">Reference proteome</keyword>
<name>A0ABW3D6C1_9BACL</name>
<comment type="caution">
    <text evidence="1">The sequence shown here is derived from an EMBL/GenBank/DDBJ whole genome shotgun (WGS) entry which is preliminary data.</text>
</comment>